<dbReference type="GO" id="GO:0006808">
    <property type="term" value="P:regulation of nitrogen utilization"/>
    <property type="evidence" value="ECO:0007669"/>
    <property type="project" value="InterPro"/>
</dbReference>
<dbReference type="PANTHER" id="PTHR30115:SF13">
    <property type="entry name" value="PII-LIKE PROTEIN GLNBI"/>
    <property type="match status" value="1"/>
</dbReference>
<dbReference type="GO" id="GO:0030234">
    <property type="term" value="F:enzyme regulator activity"/>
    <property type="evidence" value="ECO:0007669"/>
    <property type="project" value="InterPro"/>
</dbReference>
<accession>B0TAP1</accession>
<dbReference type="PRINTS" id="PR00340">
    <property type="entry name" value="PIIGLNB"/>
</dbReference>
<dbReference type="Gene3D" id="3.30.70.120">
    <property type="match status" value="1"/>
</dbReference>
<keyword evidence="4" id="KW-0535">Nitrogen fixation</keyword>
<dbReference type="GO" id="GO:0005829">
    <property type="term" value="C:cytosol"/>
    <property type="evidence" value="ECO:0007669"/>
    <property type="project" value="TreeGrafter"/>
</dbReference>
<keyword evidence="7" id="KW-1185">Reference proteome</keyword>
<dbReference type="EMBL" id="CP000930">
    <property type="protein sequence ID" value="ABZ83693.1"/>
    <property type="molecule type" value="Genomic_DNA"/>
</dbReference>
<dbReference type="InterPro" id="IPR015867">
    <property type="entry name" value="N-reg_PII/ATP_PRibTrfase_C"/>
</dbReference>
<sequence>MKMIRAIVRPEKAEVVAEALAQAGLTSLTKMHVFGRGKTKGMRIGDVVYDEFPKTMLLMVVDDENVEKAVDVIIEAGKTGSMGDGKIFVTPVEEAYTVRTGARGL</sequence>
<keyword evidence="3" id="KW-0804">Transcription</keyword>
<dbReference type="Pfam" id="PF00543">
    <property type="entry name" value="P-II"/>
    <property type="match status" value="1"/>
</dbReference>
<dbReference type="OrthoDB" id="9802729at2"/>
<evidence type="ECO:0000256" key="5">
    <source>
        <dbReference type="RuleBase" id="RU003936"/>
    </source>
</evidence>
<dbReference type="STRING" id="498761.HM1_0868"/>
<dbReference type="InterPro" id="IPR002187">
    <property type="entry name" value="N-reg_PII"/>
</dbReference>
<evidence type="ECO:0000313" key="7">
    <source>
        <dbReference type="Proteomes" id="UP000008550"/>
    </source>
</evidence>
<dbReference type="PANTHER" id="PTHR30115">
    <property type="entry name" value="NITROGEN REGULATORY PROTEIN P-II"/>
    <property type="match status" value="1"/>
</dbReference>
<evidence type="ECO:0000313" key="6">
    <source>
        <dbReference type="EMBL" id="ABZ83693.1"/>
    </source>
</evidence>
<comment type="similarity">
    <text evidence="5">Belongs to the P(II) protein family.</text>
</comment>
<dbReference type="HOGENOM" id="CLU_082268_0_1_9"/>
<dbReference type="PROSITE" id="PS51343">
    <property type="entry name" value="PII_GLNB_DOM"/>
    <property type="match status" value="1"/>
</dbReference>
<comment type="function">
    <text evidence="1">Could be involved in the regulation of nitrogen fixation.</text>
</comment>
<dbReference type="GO" id="GO:0005524">
    <property type="term" value="F:ATP binding"/>
    <property type="evidence" value="ECO:0007669"/>
    <property type="project" value="TreeGrafter"/>
</dbReference>
<keyword evidence="2" id="KW-0805">Transcription regulation</keyword>
<evidence type="ECO:0000256" key="4">
    <source>
        <dbReference type="ARBA" id="ARBA00023231"/>
    </source>
</evidence>
<protein>
    <submittedName>
        <fullName evidence="6">Nitrogen regulatory protein p-ii</fullName>
    </submittedName>
</protein>
<dbReference type="RefSeq" id="WP_012282216.1">
    <property type="nucleotide sequence ID" value="NC_010337.2"/>
</dbReference>
<dbReference type="InterPro" id="IPR017918">
    <property type="entry name" value="N-reg_PII_CS"/>
</dbReference>
<proteinExistence type="inferred from homology"/>
<dbReference type="Proteomes" id="UP000008550">
    <property type="component" value="Chromosome"/>
</dbReference>
<dbReference type="SMART" id="SM00938">
    <property type="entry name" value="P-II"/>
    <property type="match status" value="1"/>
</dbReference>
<dbReference type="eggNOG" id="COG0347">
    <property type="taxonomic scope" value="Bacteria"/>
</dbReference>
<dbReference type="KEGG" id="hmo:HM1_0868"/>
<gene>
    <name evidence="6" type="primary">nifI 1</name>
    <name evidence="6" type="ORF">HM1_0868</name>
</gene>
<dbReference type="PROSITE" id="PS00638">
    <property type="entry name" value="PII_GLNB_CTER"/>
    <property type="match status" value="1"/>
</dbReference>
<dbReference type="SUPFAM" id="SSF54913">
    <property type="entry name" value="GlnB-like"/>
    <property type="match status" value="1"/>
</dbReference>
<organism evidence="6 7">
    <name type="scientific">Heliobacterium modesticaldum (strain ATCC 51547 / Ice1)</name>
    <dbReference type="NCBI Taxonomy" id="498761"/>
    <lineage>
        <taxon>Bacteria</taxon>
        <taxon>Bacillati</taxon>
        <taxon>Bacillota</taxon>
        <taxon>Clostridia</taxon>
        <taxon>Eubacteriales</taxon>
        <taxon>Heliobacteriaceae</taxon>
        <taxon>Heliomicrobium</taxon>
    </lineage>
</organism>
<evidence type="ECO:0000256" key="1">
    <source>
        <dbReference type="ARBA" id="ARBA00002440"/>
    </source>
</evidence>
<dbReference type="InterPro" id="IPR011322">
    <property type="entry name" value="N-reg_PII-like_a/b"/>
</dbReference>
<evidence type="ECO:0000256" key="2">
    <source>
        <dbReference type="ARBA" id="ARBA00023015"/>
    </source>
</evidence>
<evidence type="ECO:0000256" key="3">
    <source>
        <dbReference type="ARBA" id="ARBA00023163"/>
    </source>
</evidence>
<dbReference type="AlphaFoldDB" id="B0TAP1"/>
<name>B0TAP1_HELMI</name>
<reference evidence="6 7" key="1">
    <citation type="journal article" date="2008" name="J. Bacteriol.">
        <title>The genome of Heliobacterium modesticaldum, a phototrophic representative of the Firmicutes containing the simplest photosynthetic apparatus.</title>
        <authorList>
            <person name="Sattley W.M."/>
            <person name="Madigan M.T."/>
            <person name="Swingley W.D."/>
            <person name="Cheung P.C."/>
            <person name="Clocksin K.M."/>
            <person name="Conrad A.L."/>
            <person name="Dejesa L.C."/>
            <person name="Honchak B.M."/>
            <person name="Jung D.O."/>
            <person name="Karbach L.E."/>
            <person name="Kurdoglu A."/>
            <person name="Lahiri S."/>
            <person name="Mastrian S.D."/>
            <person name="Page L.E."/>
            <person name="Taylor H.L."/>
            <person name="Wang Z.T."/>
            <person name="Raymond J."/>
            <person name="Chen M."/>
            <person name="Blankenship R.E."/>
            <person name="Touchman J.W."/>
        </authorList>
    </citation>
    <scope>NUCLEOTIDE SEQUENCE [LARGE SCALE GENOMIC DNA]</scope>
    <source>
        <strain evidence="7">ATCC 51547 / Ice1</strain>
    </source>
</reference>